<dbReference type="RefSeq" id="WP_117703980.1">
    <property type="nucleotide sequence ID" value="NZ_CAXSSZ010000060.1"/>
</dbReference>
<dbReference type="AlphaFoldDB" id="A0A3E4PS08"/>
<evidence type="ECO:0000259" key="1">
    <source>
        <dbReference type="SMART" id="SM01126"/>
    </source>
</evidence>
<dbReference type="EMBL" id="QSRB01000015">
    <property type="protein sequence ID" value="RGK82832.1"/>
    <property type="molecule type" value="Genomic_DNA"/>
</dbReference>
<evidence type="ECO:0000313" key="3">
    <source>
        <dbReference type="Proteomes" id="UP000260874"/>
    </source>
</evidence>
<accession>A0A3E4PS08</accession>
<protein>
    <submittedName>
        <fullName evidence="2">IS1595 family transposase</fullName>
    </submittedName>
</protein>
<dbReference type="SMART" id="SM01126">
    <property type="entry name" value="DDE_Tnp_IS1595"/>
    <property type="match status" value="1"/>
</dbReference>
<organism evidence="2 3">
    <name type="scientific">Bacteroides uniformis</name>
    <dbReference type="NCBI Taxonomy" id="820"/>
    <lineage>
        <taxon>Bacteria</taxon>
        <taxon>Pseudomonadati</taxon>
        <taxon>Bacteroidota</taxon>
        <taxon>Bacteroidia</taxon>
        <taxon>Bacteroidales</taxon>
        <taxon>Bacteroidaceae</taxon>
        <taxon>Bacteroides</taxon>
    </lineage>
</organism>
<dbReference type="Proteomes" id="UP000260874">
    <property type="component" value="Unassembled WGS sequence"/>
</dbReference>
<dbReference type="PANTHER" id="PTHR47163">
    <property type="entry name" value="DDE_TNP_IS1595 DOMAIN-CONTAINING PROTEIN"/>
    <property type="match status" value="1"/>
</dbReference>
<evidence type="ECO:0000313" key="2">
    <source>
        <dbReference type="EMBL" id="RGK82832.1"/>
    </source>
</evidence>
<dbReference type="InterPro" id="IPR053164">
    <property type="entry name" value="IS1016-like_transposase"/>
</dbReference>
<dbReference type="Pfam" id="PF12762">
    <property type="entry name" value="DDE_Tnp_IS1595"/>
    <property type="match status" value="1"/>
</dbReference>
<name>A0A3E4PS08_BACUN</name>
<gene>
    <name evidence="2" type="ORF">DXC91_15595</name>
</gene>
<feature type="domain" description="ISXO2-like transposase" evidence="1">
    <location>
        <begin position="126"/>
        <end position="282"/>
    </location>
</feature>
<reference evidence="2 3" key="1">
    <citation type="submission" date="2018-08" db="EMBL/GenBank/DDBJ databases">
        <title>A genome reference for cultivated species of the human gut microbiota.</title>
        <authorList>
            <person name="Zou Y."/>
            <person name="Xue W."/>
            <person name="Luo G."/>
        </authorList>
    </citation>
    <scope>NUCLEOTIDE SEQUENCE [LARGE SCALE GENOMIC DNA]</scope>
    <source>
        <strain evidence="2 3">TF09-22</strain>
    </source>
</reference>
<dbReference type="InterPro" id="IPR024445">
    <property type="entry name" value="Tnp_ISXO2-like"/>
</dbReference>
<dbReference type="NCBIfam" id="NF033547">
    <property type="entry name" value="transpos_IS1595"/>
    <property type="match status" value="1"/>
</dbReference>
<comment type="caution">
    <text evidence="2">The sequence shown here is derived from an EMBL/GenBank/DDBJ whole genome shotgun (WGS) entry which is preliminary data.</text>
</comment>
<proteinExistence type="predicted"/>
<sequence>MKKTDKQLIFSKLFPDEESCIRYYEDKRWGGNPVSPFDPSSKVYKCRNGKYKCKNTGRYFDVKTGTKFANTKLPLRYWFYAMFLFLSHKRGVSSCQLARDLDITQKSAWKMLQKIRETMGVENEHKLKGEVEIDETFVGGKNKNRHKDKKVEKCQGRSFKDKVPVFGMLERNGHLVAKVVPDTKVRTLLPLIKGYVKFGSVIYTDGWDYGGITNDYIQRSVDHEKHYYGSTYTTDKGEVIQVSTNGIENAWSHFKRMIFGTYYSVSKKHLQRYIDEYVFRFNTRNISDIERFNYFCLTFINYHG</sequence>
<dbReference type="PANTHER" id="PTHR47163:SF2">
    <property type="entry name" value="SI:DKEY-17M8.2"/>
    <property type="match status" value="1"/>
</dbReference>